<dbReference type="EMBL" id="JALNTZ010000002">
    <property type="protein sequence ID" value="KAJ3660569.1"/>
    <property type="molecule type" value="Genomic_DNA"/>
</dbReference>
<keyword evidence="2" id="KW-1185">Reference proteome</keyword>
<reference evidence="1" key="1">
    <citation type="journal article" date="2023" name="G3 (Bethesda)">
        <title>Whole genome assemblies of Zophobas morio and Tenebrio molitor.</title>
        <authorList>
            <person name="Kaur S."/>
            <person name="Stinson S.A."/>
            <person name="diCenzo G.C."/>
        </authorList>
    </citation>
    <scope>NUCLEOTIDE SEQUENCE</scope>
    <source>
        <strain evidence="1">QUZm001</strain>
    </source>
</reference>
<accession>A0AA38IX27</accession>
<gene>
    <name evidence="1" type="ORF">Zmor_005011</name>
</gene>
<sequence>MKTSLCIQNSKLRSPRSVPLASRVCCLLISADELGQEKVFPLPIDSRKPCSDYTLLVRATFFLNTVGRNVIDYTLELEMVMREFP</sequence>
<evidence type="ECO:0000313" key="2">
    <source>
        <dbReference type="Proteomes" id="UP001168821"/>
    </source>
</evidence>
<dbReference type="AlphaFoldDB" id="A0AA38IX27"/>
<organism evidence="1 2">
    <name type="scientific">Zophobas morio</name>
    <dbReference type="NCBI Taxonomy" id="2755281"/>
    <lineage>
        <taxon>Eukaryota</taxon>
        <taxon>Metazoa</taxon>
        <taxon>Ecdysozoa</taxon>
        <taxon>Arthropoda</taxon>
        <taxon>Hexapoda</taxon>
        <taxon>Insecta</taxon>
        <taxon>Pterygota</taxon>
        <taxon>Neoptera</taxon>
        <taxon>Endopterygota</taxon>
        <taxon>Coleoptera</taxon>
        <taxon>Polyphaga</taxon>
        <taxon>Cucujiformia</taxon>
        <taxon>Tenebrionidae</taxon>
        <taxon>Zophobas</taxon>
    </lineage>
</organism>
<evidence type="ECO:0000313" key="1">
    <source>
        <dbReference type="EMBL" id="KAJ3660569.1"/>
    </source>
</evidence>
<comment type="caution">
    <text evidence="1">The sequence shown here is derived from an EMBL/GenBank/DDBJ whole genome shotgun (WGS) entry which is preliminary data.</text>
</comment>
<proteinExistence type="predicted"/>
<protein>
    <submittedName>
        <fullName evidence="1">Uncharacterized protein</fullName>
    </submittedName>
</protein>
<dbReference type="Proteomes" id="UP001168821">
    <property type="component" value="Unassembled WGS sequence"/>
</dbReference>
<name>A0AA38IX27_9CUCU</name>